<dbReference type="AlphaFoldDB" id="A0AA40CCZ7"/>
<dbReference type="InterPro" id="IPR058925">
    <property type="entry name" value="zf-C2H2_AcuF"/>
</dbReference>
<dbReference type="EMBL" id="JAULSU010000001">
    <property type="protein sequence ID" value="KAK0633922.1"/>
    <property type="molecule type" value="Genomic_DNA"/>
</dbReference>
<feature type="compositionally biased region" description="Basic and acidic residues" evidence="1">
    <location>
        <begin position="547"/>
        <end position="560"/>
    </location>
</feature>
<name>A0AA40CCZ7_9PEZI</name>
<keyword evidence="5" id="KW-1185">Reference proteome</keyword>
<feature type="compositionally biased region" description="Acidic residues" evidence="1">
    <location>
        <begin position="205"/>
        <end position="226"/>
    </location>
</feature>
<dbReference type="Pfam" id="PF26082">
    <property type="entry name" value="zf-C2H2_AcuF"/>
    <property type="match status" value="1"/>
</dbReference>
<dbReference type="InterPro" id="IPR000008">
    <property type="entry name" value="C2_dom"/>
</dbReference>
<comment type="caution">
    <text evidence="4">The sequence shown here is derived from an EMBL/GenBank/DDBJ whole genome shotgun (WGS) entry which is preliminary data.</text>
</comment>
<feature type="region of interest" description="Disordered" evidence="1">
    <location>
        <begin position="458"/>
        <end position="492"/>
    </location>
</feature>
<evidence type="ECO:0000259" key="3">
    <source>
        <dbReference type="Pfam" id="PF26082"/>
    </source>
</evidence>
<evidence type="ECO:0000256" key="1">
    <source>
        <dbReference type="SAM" id="MobiDB-lite"/>
    </source>
</evidence>
<feature type="region of interest" description="Disordered" evidence="1">
    <location>
        <begin position="533"/>
        <end position="561"/>
    </location>
</feature>
<organism evidence="4 5">
    <name type="scientific">Immersiella caudata</name>
    <dbReference type="NCBI Taxonomy" id="314043"/>
    <lineage>
        <taxon>Eukaryota</taxon>
        <taxon>Fungi</taxon>
        <taxon>Dikarya</taxon>
        <taxon>Ascomycota</taxon>
        <taxon>Pezizomycotina</taxon>
        <taxon>Sordariomycetes</taxon>
        <taxon>Sordariomycetidae</taxon>
        <taxon>Sordariales</taxon>
        <taxon>Lasiosphaeriaceae</taxon>
        <taxon>Immersiella</taxon>
    </lineage>
</organism>
<dbReference type="Pfam" id="PF00168">
    <property type="entry name" value="C2"/>
    <property type="match status" value="1"/>
</dbReference>
<gene>
    <name evidence="4" type="ORF">B0T14DRAFT_83896</name>
</gene>
<feature type="region of interest" description="Disordered" evidence="1">
    <location>
        <begin position="195"/>
        <end position="253"/>
    </location>
</feature>
<evidence type="ECO:0008006" key="6">
    <source>
        <dbReference type="Google" id="ProtNLM"/>
    </source>
</evidence>
<sequence length="658" mass="73690">MPSTSTAFGPTASAPFIRRARRAPWIIVSGLPHRTGKRILRILDILGTQLADGRRWLAKTTGAEPPSVRDAALSTRSSLGDQDSPWEVSSDSEPEPEQQLLGSKNQATIGPRARQLLEASELAVKCLYILPLRKPAPMDRLQDRFIENREVSPFAEFDLGYIQDKFPGLASEVQKRLAKMITRRRQLLVYRQQHNDRLVKGKESDTEDTDDDDSESQGDGSDDDGKDDAPDKSKPPPHQRIGPATQYTKATTVRINQDTPVNVEEELARLHVAAVAPVDDDTRTSVAGSRATREIHLEAPPRPKQADGSLATLFQCKYCYLAVQVSGEREWREHVLSDLQPYVCTYTDCHLNNYLFDSVDAWFGHESQTHRVELFCHTPGHLPVRDHAQFREHLRKEHNTDIGRSAEDIDVFQRPIVSPYGECNLCPAKTSNIKRHLSRHLRQIALFAIPRADYSTGDDAGDESTQAMHYSAATTSASSDAESSSASGATSVELPEAELLDEGLSEVPMETLPNTRDSYWETILRYGVQDARDGRSEAPPATLPKFAKPEPRPAEREMPRGGRNVYINGTATLPCWLRSESLIYDSAAIACDGLIKRDVFCKLNTIYPREQRGDIATCLYFIAFPNPRAKLTIDGKQEETTETREKTLNPYWNEKFLL</sequence>
<reference evidence="4" key="1">
    <citation type="submission" date="2023-06" db="EMBL/GenBank/DDBJ databases">
        <title>Genome-scale phylogeny and comparative genomics of the fungal order Sordariales.</title>
        <authorList>
            <consortium name="Lawrence Berkeley National Laboratory"/>
            <person name="Hensen N."/>
            <person name="Bonometti L."/>
            <person name="Westerberg I."/>
            <person name="Brannstrom I.O."/>
            <person name="Guillou S."/>
            <person name="Cros-Aarteil S."/>
            <person name="Calhoun S."/>
            <person name="Haridas S."/>
            <person name="Kuo A."/>
            <person name="Mondo S."/>
            <person name="Pangilinan J."/>
            <person name="Riley R."/>
            <person name="Labutti K."/>
            <person name="Andreopoulos B."/>
            <person name="Lipzen A."/>
            <person name="Chen C."/>
            <person name="Yanf M."/>
            <person name="Daum C."/>
            <person name="Ng V."/>
            <person name="Clum A."/>
            <person name="Steindorff A."/>
            <person name="Ohm R."/>
            <person name="Martin F."/>
            <person name="Silar P."/>
            <person name="Natvig D."/>
            <person name="Lalanne C."/>
            <person name="Gautier V."/>
            <person name="Ament-Velasquez S.L."/>
            <person name="Kruys A."/>
            <person name="Hutchinson M.I."/>
            <person name="Powell A.J."/>
            <person name="Barry K."/>
            <person name="Miller A.N."/>
            <person name="Grigoriev I.V."/>
            <person name="Debuchy R."/>
            <person name="Gladieux P."/>
            <person name="Thoren M.H."/>
            <person name="Johannesson H."/>
        </authorList>
    </citation>
    <scope>NUCLEOTIDE SEQUENCE</scope>
    <source>
        <strain evidence="4">CBS 606.72</strain>
    </source>
</reference>
<dbReference type="Proteomes" id="UP001175000">
    <property type="component" value="Unassembled WGS sequence"/>
</dbReference>
<dbReference type="Gene3D" id="2.60.40.150">
    <property type="entry name" value="C2 domain"/>
    <property type="match status" value="1"/>
</dbReference>
<dbReference type="InterPro" id="IPR035892">
    <property type="entry name" value="C2_domain_sf"/>
</dbReference>
<feature type="region of interest" description="Disordered" evidence="1">
    <location>
        <begin position="61"/>
        <end position="107"/>
    </location>
</feature>
<evidence type="ECO:0000259" key="2">
    <source>
        <dbReference type="Pfam" id="PF00168"/>
    </source>
</evidence>
<accession>A0AA40CCZ7</accession>
<dbReference type="PANTHER" id="PTHR35391">
    <property type="entry name" value="C2H2-TYPE DOMAIN-CONTAINING PROTEIN-RELATED"/>
    <property type="match status" value="1"/>
</dbReference>
<dbReference type="SUPFAM" id="SSF49562">
    <property type="entry name" value="C2 domain (Calcium/lipid-binding domain, CaLB)"/>
    <property type="match status" value="1"/>
</dbReference>
<feature type="domain" description="C2" evidence="2">
    <location>
        <begin position="625"/>
        <end position="656"/>
    </location>
</feature>
<feature type="compositionally biased region" description="Low complexity" evidence="1">
    <location>
        <begin position="471"/>
        <end position="491"/>
    </location>
</feature>
<evidence type="ECO:0000313" key="4">
    <source>
        <dbReference type="EMBL" id="KAK0633922.1"/>
    </source>
</evidence>
<dbReference type="PANTHER" id="PTHR35391:SF7">
    <property type="entry name" value="C2H2-TYPE DOMAIN-CONTAINING PROTEIN"/>
    <property type="match status" value="1"/>
</dbReference>
<feature type="compositionally biased region" description="Basic and acidic residues" evidence="1">
    <location>
        <begin position="195"/>
        <end position="204"/>
    </location>
</feature>
<proteinExistence type="predicted"/>
<evidence type="ECO:0000313" key="5">
    <source>
        <dbReference type="Proteomes" id="UP001175000"/>
    </source>
</evidence>
<protein>
    <recommendedName>
        <fullName evidence="6">C2 domain-containing protein</fullName>
    </recommendedName>
</protein>
<feature type="domain" description="Oxidoreductase acuF-like C2H2 type zinc-finger" evidence="3">
    <location>
        <begin position="314"/>
        <end position="339"/>
    </location>
</feature>
<feature type="compositionally biased region" description="Polar residues" evidence="1">
    <location>
        <begin position="74"/>
        <end position="89"/>
    </location>
</feature>